<feature type="transmembrane region" description="Helical" evidence="1">
    <location>
        <begin position="45"/>
        <end position="65"/>
    </location>
</feature>
<dbReference type="GeneID" id="65401468"/>
<keyword evidence="1" id="KW-0472">Membrane</keyword>
<feature type="transmembrane region" description="Helical" evidence="1">
    <location>
        <begin position="77"/>
        <end position="97"/>
    </location>
</feature>
<organism evidence="2 3">
    <name type="scientific">Cytobacillus oceanisediminis</name>
    <dbReference type="NCBI Taxonomy" id="665099"/>
    <lineage>
        <taxon>Bacteria</taxon>
        <taxon>Bacillati</taxon>
        <taxon>Bacillota</taxon>
        <taxon>Bacilli</taxon>
        <taxon>Bacillales</taxon>
        <taxon>Bacillaceae</taxon>
        <taxon>Cytobacillus</taxon>
    </lineage>
</organism>
<dbReference type="PANTHER" id="PTHR33876:SF4">
    <property type="entry name" value="CHLOROPLAST PROTEIN FOR GROWTH AND FERTILITY 2"/>
    <property type="match status" value="1"/>
</dbReference>
<dbReference type="OrthoDB" id="9776706at2"/>
<dbReference type="AlphaFoldDB" id="A0A562K5J8"/>
<proteinExistence type="predicted"/>
<reference evidence="2 3" key="1">
    <citation type="journal article" date="2015" name="Stand. Genomic Sci.">
        <title>Genomic Encyclopedia of Bacterial and Archaeal Type Strains, Phase III: the genomes of soil and plant-associated and newly described type strains.</title>
        <authorList>
            <person name="Whitman W.B."/>
            <person name="Woyke T."/>
            <person name="Klenk H.P."/>
            <person name="Zhou Y."/>
            <person name="Lilburn T.G."/>
            <person name="Beck B.J."/>
            <person name="De Vos P."/>
            <person name="Vandamme P."/>
            <person name="Eisen J.A."/>
            <person name="Garrity G."/>
            <person name="Hugenholtz P."/>
            <person name="Kyrpides N.C."/>
        </authorList>
    </citation>
    <scope>NUCLEOTIDE SEQUENCE [LARGE SCALE GENOMIC DNA]</scope>
    <source>
        <strain evidence="2 3">CGMCC 1.10115</strain>
    </source>
</reference>
<name>A0A562K5J8_9BACI</name>
<dbReference type="EMBL" id="VLKI01000001">
    <property type="protein sequence ID" value="TWH90721.1"/>
    <property type="molecule type" value="Genomic_DNA"/>
</dbReference>
<keyword evidence="3" id="KW-1185">Reference proteome</keyword>
<comment type="caution">
    <text evidence="2">The sequence shown here is derived from an EMBL/GenBank/DDBJ whole genome shotgun (WGS) entry which is preliminary data.</text>
</comment>
<evidence type="ECO:0000313" key="2">
    <source>
        <dbReference type="EMBL" id="TWH90721.1"/>
    </source>
</evidence>
<dbReference type="Proteomes" id="UP000318667">
    <property type="component" value="Unassembled WGS sequence"/>
</dbReference>
<gene>
    <name evidence="2" type="ORF">IQ19_00167</name>
</gene>
<protein>
    <submittedName>
        <fullName evidence="2">High-affinity nickel-transport protein</fullName>
    </submittedName>
</protein>
<evidence type="ECO:0000256" key="1">
    <source>
        <dbReference type="SAM" id="Phobius"/>
    </source>
</evidence>
<sequence length="237" mass="25362">MELMTFAFLSILIGIRHGLDSDHVAAIADMIGSEGQRNKQLSLGVMYAVGHGAIVLVIGLITLFIGTRLPEEAQLSLEVFVSITLLILGGVILYSIFKNKHEYEFKSRLTIVFEFLSRITEKLGFSEVKASPVSLGLIGAFLIGIIHGIGVESPTQVAAITSAVGFNNLSAATAQLVLFVTGLLLSTICITFVISWGFLKSKLRRKLFLILGSVTGIYSIGLGVSMLYELVKGGGLG</sequence>
<keyword evidence="1" id="KW-1133">Transmembrane helix</keyword>
<feature type="transmembrane region" description="Helical" evidence="1">
    <location>
        <begin position="176"/>
        <end position="199"/>
    </location>
</feature>
<dbReference type="InterPro" id="IPR052776">
    <property type="entry name" value="Chloro_ReproSupport/MetalTrans"/>
</dbReference>
<accession>A0A562K5J8</accession>
<evidence type="ECO:0000313" key="3">
    <source>
        <dbReference type="Proteomes" id="UP000318667"/>
    </source>
</evidence>
<dbReference type="RefSeq" id="WP_144538966.1">
    <property type="nucleotide sequence ID" value="NZ_CBCSDC010000039.1"/>
</dbReference>
<feature type="transmembrane region" description="Helical" evidence="1">
    <location>
        <begin position="206"/>
        <end position="228"/>
    </location>
</feature>
<keyword evidence="1" id="KW-0812">Transmembrane</keyword>
<dbReference type="PANTHER" id="PTHR33876">
    <property type="entry name" value="UNNAMED PRODUCT"/>
    <property type="match status" value="1"/>
</dbReference>